<organism evidence="2">
    <name type="scientific">Anguilla anguilla</name>
    <name type="common">European freshwater eel</name>
    <name type="synonym">Muraena anguilla</name>
    <dbReference type="NCBI Taxonomy" id="7936"/>
    <lineage>
        <taxon>Eukaryota</taxon>
        <taxon>Metazoa</taxon>
        <taxon>Chordata</taxon>
        <taxon>Craniata</taxon>
        <taxon>Vertebrata</taxon>
        <taxon>Euteleostomi</taxon>
        <taxon>Actinopterygii</taxon>
        <taxon>Neopterygii</taxon>
        <taxon>Teleostei</taxon>
        <taxon>Anguilliformes</taxon>
        <taxon>Anguillidae</taxon>
        <taxon>Anguilla</taxon>
    </lineage>
</organism>
<accession>A0A0E9W190</accession>
<name>A0A0E9W190_ANGAN</name>
<reference evidence="2" key="2">
    <citation type="journal article" date="2015" name="Fish Shellfish Immunol.">
        <title>Early steps in the European eel (Anguilla anguilla)-Vibrio vulnificus interaction in the gills: Role of the RtxA13 toxin.</title>
        <authorList>
            <person name="Callol A."/>
            <person name="Pajuelo D."/>
            <person name="Ebbesson L."/>
            <person name="Teles M."/>
            <person name="MacKenzie S."/>
            <person name="Amaro C."/>
        </authorList>
    </citation>
    <scope>NUCLEOTIDE SEQUENCE</scope>
</reference>
<protein>
    <submittedName>
        <fullName evidence="2">Uncharacterized protein</fullName>
    </submittedName>
</protein>
<evidence type="ECO:0000313" key="2">
    <source>
        <dbReference type="EMBL" id="JAH83300.1"/>
    </source>
</evidence>
<dbReference type="AlphaFoldDB" id="A0A0E9W190"/>
<dbReference type="EMBL" id="GBXM01025277">
    <property type="protein sequence ID" value="JAH83300.1"/>
    <property type="molecule type" value="Transcribed_RNA"/>
</dbReference>
<reference evidence="2" key="1">
    <citation type="submission" date="2014-11" db="EMBL/GenBank/DDBJ databases">
        <authorList>
            <person name="Amaro Gonzalez C."/>
        </authorList>
    </citation>
    <scope>NUCLEOTIDE SEQUENCE</scope>
</reference>
<proteinExistence type="predicted"/>
<evidence type="ECO:0000256" key="1">
    <source>
        <dbReference type="SAM" id="MobiDB-lite"/>
    </source>
</evidence>
<feature type="region of interest" description="Disordered" evidence="1">
    <location>
        <begin position="1"/>
        <end position="20"/>
    </location>
</feature>
<feature type="compositionally biased region" description="Basic and acidic residues" evidence="1">
    <location>
        <begin position="7"/>
        <end position="17"/>
    </location>
</feature>
<sequence>MSSRGLMTERERPRKEGVATFQTKMASAWIKSWEE</sequence>